<dbReference type="AlphaFoldDB" id="A0AB35U0T7"/>
<evidence type="ECO:0000256" key="1">
    <source>
        <dbReference type="PIRSR" id="PIRSR004789-50"/>
    </source>
</evidence>
<name>A0AB35U0T7_9FIRM</name>
<dbReference type="PANTHER" id="PTHR36303:SF1">
    <property type="entry name" value="2',3'-CYCLIC-NUCLEOTIDE 2'-PHOSPHODIESTERASE"/>
    <property type="match status" value="1"/>
</dbReference>
<keyword evidence="2" id="KW-0479">Metal-binding</keyword>
<feature type="binding site" evidence="2">
    <location>
        <position position="39"/>
    </location>
    <ligand>
        <name>Fe cation</name>
        <dbReference type="ChEBI" id="CHEBI:24875"/>
        <label>1</label>
    </ligand>
</feature>
<dbReference type="Pfam" id="PF13277">
    <property type="entry name" value="YmdB"/>
    <property type="match status" value="1"/>
</dbReference>
<evidence type="ECO:0000313" key="4">
    <source>
        <dbReference type="Proteomes" id="UP001286174"/>
    </source>
</evidence>
<dbReference type="SUPFAM" id="SSF56300">
    <property type="entry name" value="Metallo-dependent phosphatases"/>
    <property type="match status" value="1"/>
</dbReference>
<dbReference type="Proteomes" id="UP001286174">
    <property type="component" value="Unassembled WGS sequence"/>
</dbReference>
<feature type="binding site" evidence="2">
    <location>
        <position position="8"/>
    </location>
    <ligand>
        <name>Fe cation</name>
        <dbReference type="ChEBI" id="CHEBI:24875"/>
        <label>1</label>
    </ligand>
</feature>
<dbReference type="RefSeq" id="WP_370595343.1">
    <property type="nucleotide sequence ID" value="NZ_JALBUR010000001.1"/>
</dbReference>
<dbReference type="PANTHER" id="PTHR36303">
    <property type="entry name" value="2',3'-CYCLIC-NUCLEOTIDE 2'-PHOSPHODIESTERASE"/>
    <property type="match status" value="1"/>
</dbReference>
<dbReference type="GO" id="GO:0046872">
    <property type="term" value="F:metal ion binding"/>
    <property type="evidence" value="ECO:0007669"/>
    <property type="project" value="UniProtKB-KW"/>
</dbReference>
<dbReference type="EMBL" id="JALBUR010000001">
    <property type="protein sequence ID" value="MDX8418683.1"/>
    <property type="molecule type" value="Genomic_DNA"/>
</dbReference>
<comment type="caution">
    <text evidence="3">The sequence shown here is derived from an EMBL/GenBank/DDBJ whole genome shotgun (WGS) entry which is preliminary data.</text>
</comment>
<dbReference type="InterPro" id="IPR005235">
    <property type="entry name" value="YmdB-like"/>
</dbReference>
<feature type="binding site" evidence="2">
    <location>
        <position position="176"/>
    </location>
    <ligand>
        <name>Fe cation</name>
        <dbReference type="ChEBI" id="CHEBI:24875"/>
        <label>1</label>
    </ligand>
</feature>
<accession>A0AB35U0T7</accession>
<feature type="active site" description="Proton donor" evidence="1">
    <location>
        <position position="68"/>
    </location>
</feature>
<feature type="binding site" evidence="2">
    <location>
        <position position="174"/>
    </location>
    <ligand>
        <name>Fe cation</name>
        <dbReference type="ChEBI" id="CHEBI:24875"/>
        <label>2</label>
    </ligand>
</feature>
<feature type="binding site" evidence="2">
    <location>
        <position position="39"/>
    </location>
    <ligand>
        <name>Fe cation</name>
        <dbReference type="ChEBI" id="CHEBI:24875"/>
        <label>2</label>
    </ligand>
</feature>
<keyword evidence="4" id="KW-1185">Reference proteome</keyword>
<proteinExistence type="predicted"/>
<gene>
    <name evidence="3" type="ORF">MOZ60_01090</name>
</gene>
<reference evidence="3 4" key="1">
    <citation type="submission" date="2022-03" db="EMBL/GenBank/DDBJ databases">
        <title>Novel taxa within the pig intestine.</title>
        <authorList>
            <person name="Wylensek D."/>
            <person name="Bishof K."/>
            <person name="Afrizal A."/>
            <person name="Clavel T."/>
        </authorList>
    </citation>
    <scope>NUCLEOTIDE SEQUENCE [LARGE SCALE GENOMIC DNA]</scope>
    <source>
        <strain evidence="3 4">CLA-KB-P133</strain>
    </source>
</reference>
<feature type="binding site" evidence="2">
    <location>
        <position position="67"/>
    </location>
    <ligand>
        <name>Fe cation</name>
        <dbReference type="ChEBI" id="CHEBI:24875"/>
        <label>2</label>
    </ligand>
</feature>
<dbReference type="Gene3D" id="3.60.21.10">
    <property type="match status" value="1"/>
</dbReference>
<sequence length="259" mass="28554">MKILFLGDIVAQSGVSAVCASTPLLQAQYHPDFIIANGENAADGKGMTRELYTRLKAAGIDLITLGNHAFSKRAFLQDAEDCPDIIWPANIGSYAPQRPVLIRIVKEKRVAVLNILGNVFMNADYEDPILVTKKIMNHISADIILIDFHAEATSEKSIYFQYFKDRVTAMIGTHTHVQTADEKVENGCAFISDVGMCGPYDSVLGRDRNEAMDHAITGCSHYRPSDKEAVVCGLMIDIDDHTNRAVSIERIQLRPGSND</sequence>
<feature type="binding site" evidence="2">
    <location>
        <position position="149"/>
    </location>
    <ligand>
        <name>Fe cation</name>
        <dbReference type="ChEBI" id="CHEBI:24875"/>
        <label>2</label>
    </ligand>
</feature>
<dbReference type="InterPro" id="IPR029052">
    <property type="entry name" value="Metallo-depent_PP-like"/>
</dbReference>
<organism evidence="3 4">
    <name type="scientific">Grylomicrobium aquisgranensis</name>
    <dbReference type="NCBI Taxonomy" id="2926318"/>
    <lineage>
        <taxon>Bacteria</taxon>
        <taxon>Bacillati</taxon>
        <taxon>Bacillota</taxon>
        <taxon>Erysipelotrichia</taxon>
        <taxon>Erysipelotrichales</taxon>
        <taxon>Erysipelotrichaceae</taxon>
        <taxon>Grylomicrobium</taxon>
    </lineage>
</organism>
<dbReference type="PIRSF" id="PIRSF004789">
    <property type="entry name" value="DR1281"/>
    <property type="match status" value="1"/>
</dbReference>
<protein>
    <submittedName>
        <fullName evidence="3">YmdB family metallophosphoesterase</fullName>
    </submittedName>
</protein>
<evidence type="ECO:0000313" key="3">
    <source>
        <dbReference type="EMBL" id="MDX8418683.1"/>
    </source>
</evidence>
<dbReference type="GO" id="GO:0004113">
    <property type="term" value="F:2',3'-cyclic-nucleotide 3'-phosphodiesterase activity"/>
    <property type="evidence" value="ECO:0007669"/>
    <property type="project" value="TreeGrafter"/>
</dbReference>
<evidence type="ECO:0000256" key="2">
    <source>
        <dbReference type="PIRSR" id="PIRSR004789-51"/>
    </source>
</evidence>
<feature type="binding site" evidence="2">
    <location>
        <position position="40"/>
    </location>
    <ligand>
        <name>Fe cation</name>
        <dbReference type="ChEBI" id="CHEBI:24875"/>
        <label>1</label>
    </ligand>
</feature>